<reference evidence="2 3" key="1">
    <citation type="submission" date="2013-04" db="EMBL/GenBank/DDBJ databases">
        <title>The Genome Sequence of Treponema maltophilum ATCC 51939.</title>
        <authorList>
            <consortium name="The Broad Institute Genomics Platform"/>
            <person name="Earl A."/>
            <person name="Ward D."/>
            <person name="Feldgarden M."/>
            <person name="Gevers D."/>
            <person name="Leonetti C."/>
            <person name="Blanton J.M."/>
            <person name="Dewhirst F.E."/>
            <person name="Izard J."/>
            <person name="Walker B."/>
            <person name="Young S."/>
            <person name="Zeng Q."/>
            <person name="Gargeya S."/>
            <person name="Fitzgerald M."/>
            <person name="Haas B."/>
            <person name="Abouelleil A."/>
            <person name="Allen A.W."/>
            <person name="Alvarado L."/>
            <person name="Arachchi H.M."/>
            <person name="Berlin A.M."/>
            <person name="Chapman S.B."/>
            <person name="Gainer-Dewar J."/>
            <person name="Goldberg J."/>
            <person name="Griggs A."/>
            <person name="Gujja S."/>
            <person name="Hansen M."/>
            <person name="Howarth C."/>
            <person name="Imamovic A."/>
            <person name="Ireland A."/>
            <person name="Larimer J."/>
            <person name="McCowan C."/>
            <person name="Murphy C."/>
            <person name="Pearson M."/>
            <person name="Poon T.W."/>
            <person name="Priest M."/>
            <person name="Roberts A."/>
            <person name="Saif S."/>
            <person name="Shea T."/>
            <person name="Sisk P."/>
            <person name="Sykes S."/>
            <person name="Wortman J."/>
            <person name="Nusbaum C."/>
            <person name="Birren B."/>
        </authorList>
    </citation>
    <scope>NUCLEOTIDE SEQUENCE [LARGE SCALE GENOMIC DNA]</scope>
    <source>
        <strain evidence="2 3">ATCC 51939</strain>
    </source>
</reference>
<dbReference type="PATRIC" id="fig|1125699.3.peg.1914"/>
<organism evidence="2 3">
    <name type="scientific">Treponema maltophilum ATCC 51939</name>
    <dbReference type="NCBI Taxonomy" id="1125699"/>
    <lineage>
        <taxon>Bacteria</taxon>
        <taxon>Pseudomonadati</taxon>
        <taxon>Spirochaetota</taxon>
        <taxon>Spirochaetia</taxon>
        <taxon>Spirochaetales</taxon>
        <taxon>Treponemataceae</taxon>
        <taxon>Treponema</taxon>
    </lineage>
</organism>
<keyword evidence="1" id="KW-1133">Transmembrane helix</keyword>
<keyword evidence="1" id="KW-0812">Transmembrane</keyword>
<keyword evidence="3" id="KW-1185">Reference proteome</keyword>
<proteinExistence type="predicted"/>
<gene>
    <name evidence="2" type="ORF">HMPREF9194_01895</name>
</gene>
<name>S3L417_TREMA</name>
<evidence type="ECO:0000313" key="2">
    <source>
        <dbReference type="EMBL" id="EPF31544.1"/>
    </source>
</evidence>
<evidence type="ECO:0000313" key="3">
    <source>
        <dbReference type="Proteomes" id="UP000014541"/>
    </source>
</evidence>
<comment type="caution">
    <text evidence="2">The sequence shown here is derived from an EMBL/GenBank/DDBJ whole genome shotgun (WGS) entry which is preliminary data.</text>
</comment>
<dbReference type="Proteomes" id="UP000014541">
    <property type="component" value="Unassembled WGS sequence"/>
</dbReference>
<dbReference type="AlphaFoldDB" id="S3L417"/>
<dbReference type="HOGENOM" id="CLU_2439900_0_0_12"/>
<protein>
    <submittedName>
        <fullName evidence="2">Uncharacterized protein</fullName>
    </submittedName>
</protein>
<keyword evidence="1" id="KW-0472">Membrane</keyword>
<feature type="transmembrane region" description="Helical" evidence="1">
    <location>
        <begin position="66"/>
        <end position="88"/>
    </location>
</feature>
<dbReference type="STRING" id="1125699.HMPREF9194_01895"/>
<evidence type="ECO:0000256" key="1">
    <source>
        <dbReference type="SAM" id="Phobius"/>
    </source>
</evidence>
<accession>S3L417</accession>
<sequence>MRIVIFTCCILYITAVFIAGIPLKIKLNKKYAHVIGINTLDSLTESVFDSCEKNEELKKILAQLKIYQAHSLIGSPLCASVVLVYMFFLA</sequence>
<dbReference type="EMBL" id="ATFF01000006">
    <property type="protein sequence ID" value="EPF31544.1"/>
    <property type="molecule type" value="Genomic_DNA"/>
</dbReference>